<dbReference type="InParanoid" id="O16613"/>
<dbReference type="InterPro" id="IPR011333">
    <property type="entry name" value="SKP1/BTB/POZ_sf"/>
</dbReference>
<dbReference type="WormBase" id="B0281.6">
    <property type="protein sequence ID" value="CE07717"/>
    <property type="gene ID" value="WBGene00015113"/>
</dbReference>
<dbReference type="SMR" id="O16613"/>
<dbReference type="FunCoup" id="O16613">
    <property type="interactions" value="79"/>
</dbReference>
<dbReference type="PhylomeDB" id="O16613"/>
<proteinExistence type="predicted"/>
<dbReference type="CDD" id="cd18316">
    <property type="entry name" value="BTB_POZ_KCTD-like"/>
    <property type="match status" value="1"/>
</dbReference>
<name>O16613_CAEEL</name>
<dbReference type="KEGG" id="cel:CELE_B0281.6"/>
<dbReference type="UCSC" id="B0281.6">
    <property type="organism name" value="c. elegans"/>
</dbReference>
<dbReference type="Pfam" id="PF02214">
    <property type="entry name" value="BTB_2"/>
    <property type="match status" value="1"/>
</dbReference>
<dbReference type="PANTHER" id="PTHR11145:SF19">
    <property type="entry name" value="BTB DOMAIN-CONTAINING PROTEIN-RELATED"/>
    <property type="match status" value="1"/>
</dbReference>
<dbReference type="InterPro" id="IPR000210">
    <property type="entry name" value="BTB/POZ_dom"/>
</dbReference>
<dbReference type="EMBL" id="BX284602">
    <property type="protein sequence ID" value="CCD61637.1"/>
    <property type="molecule type" value="Genomic_DNA"/>
</dbReference>
<dbReference type="PaxDb" id="6239-B0281.6"/>
<dbReference type="OMA" id="CIFNSEW"/>
<dbReference type="InterPro" id="IPR003131">
    <property type="entry name" value="T1-type_BTB"/>
</dbReference>
<evidence type="ECO:0000313" key="2">
    <source>
        <dbReference type="EMBL" id="CCD61637.1"/>
    </source>
</evidence>
<dbReference type="PIR" id="T31997">
    <property type="entry name" value="T31997"/>
</dbReference>
<dbReference type="SMART" id="SM00225">
    <property type="entry name" value="BTB"/>
    <property type="match status" value="1"/>
</dbReference>
<dbReference type="AlphaFoldDB" id="O16613"/>
<dbReference type="AGR" id="WB:WBGene00015113"/>
<sequence length="212" mass="24512">MGSSESIVKLNVGGTVFVTLKSTLTKHHGIFKALVKTEMPAEDGDSFFIDRSPKHFETVLNYIRSGDVDLPDSENELKELKREAEYYSLEKLATLCQSSMPKIKSYKTADELLNMIANTKKVVVVIHYLAYKNQLHTIPLGFKFSEFVERNKDKAEVFIYEIKDEEELKDKPYVDDPNRVWSFCIFNSEWSENYPLKSLRDIQVQLDCFGDF</sequence>
<accession>O16613</accession>
<dbReference type="PROSITE" id="PS50097">
    <property type="entry name" value="BTB"/>
    <property type="match status" value="1"/>
</dbReference>
<dbReference type="SUPFAM" id="SSF54695">
    <property type="entry name" value="POZ domain"/>
    <property type="match status" value="1"/>
</dbReference>
<protein>
    <submittedName>
        <fullName evidence="2">BTB domain-containing protein</fullName>
    </submittedName>
</protein>
<dbReference type="Bgee" id="WBGene00015113">
    <property type="expression patterns" value="Expressed in embryo and 2 other cell types or tissues"/>
</dbReference>
<dbReference type="InterPro" id="IPR045068">
    <property type="entry name" value="BACURD1-3"/>
</dbReference>
<evidence type="ECO:0000259" key="1">
    <source>
        <dbReference type="PROSITE" id="PS50097"/>
    </source>
</evidence>
<dbReference type="GeneID" id="181900"/>
<dbReference type="GO" id="GO:0051260">
    <property type="term" value="P:protein homooligomerization"/>
    <property type="evidence" value="ECO:0007669"/>
    <property type="project" value="InterPro"/>
</dbReference>
<dbReference type="CTD" id="181900"/>
<gene>
    <name evidence="2 4" type="ORF">B0281.6</name>
    <name evidence="2" type="ORF">CELE_B0281.6</name>
</gene>
<dbReference type="Gene3D" id="3.30.710.10">
    <property type="entry name" value="Potassium Channel Kv1.1, Chain A"/>
    <property type="match status" value="1"/>
</dbReference>
<reference evidence="2 3" key="1">
    <citation type="journal article" date="1998" name="Science">
        <title>Genome sequence of the nematode C. elegans: a platform for investigating biology.</title>
        <authorList>
            <consortium name="The C. elegans sequencing consortium"/>
            <person name="Sulson J.E."/>
            <person name="Waterston R."/>
        </authorList>
    </citation>
    <scope>NUCLEOTIDE SEQUENCE [LARGE SCALE GENOMIC DNA]</scope>
    <source>
        <strain evidence="2 3">Bristol N2</strain>
    </source>
</reference>
<dbReference type="PANTHER" id="PTHR11145">
    <property type="entry name" value="BTB/POZ DOMAIN-CONTAINING ADAPTER FOR CUL3-MEDIATED RHOA DEGRADATION PROTEIN FAMILY MEMBER"/>
    <property type="match status" value="1"/>
</dbReference>
<evidence type="ECO:0000313" key="3">
    <source>
        <dbReference type="Proteomes" id="UP000001940"/>
    </source>
</evidence>
<dbReference type="RefSeq" id="NP_494231.1">
    <property type="nucleotide sequence ID" value="NM_061830.2"/>
</dbReference>
<dbReference type="Proteomes" id="UP000001940">
    <property type="component" value="Chromosome II"/>
</dbReference>
<keyword evidence="3" id="KW-1185">Reference proteome</keyword>
<dbReference type="eggNOG" id="KOG2716">
    <property type="taxonomic scope" value="Eukaryota"/>
</dbReference>
<dbReference type="OrthoDB" id="2414723at2759"/>
<feature type="domain" description="BTB" evidence="1">
    <location>
        <begin position="6"/>
        <end position="72"/>
    </location>
</feature>
<evidence type="ECO:0000313" key="4">
    <source>
        <dbReference type="WormBase" id="B0281.6"/>
    </source>
</evidence>
<dbReference type="HOGENOM" id="CLU_086154_0_0_1"/>
<organism evidence="2 3">
    <name type="scientific">Caenorhabditis elegans</name>
    <dbReference type="NCBI Taxonomy" id="6239"/>
    <lineage>
        <taxon>Eukaryota</taxon>
        <taxon>Metazoa</taxon>
        <taxon>Ecdysozoa</taxon>
        <taxon>Nematoda</taxon>
        <taxon>Chromadorea</taxon>
        <taxon>Rhabditida</taxon>
        <taxon>Rhabditina</taxon>
        <taxon>Rhabditomorpha</taxon>
        <taxon>Rhabditoidea</taxon>
        <taxon>Rhabditidae</taxon>
        <taxon>Peloderinae</taxon>
        <taxon>Caenorhabditis</taxon>
    </lineage>
</organism>